<dbReference type="OrthoDB" id="358773at2"/>
<evidence type="ECO:0000313" key="1">
    <source>
        <dbReference type="EMBL" id="CCI52167.1"/>
    </source>
</evidence>
<proteinExistence type="predicted"/>
<dbReference type="InterPro" id="IPR050580">
    <property type="entry name" value="2H_phosphoesterase_YjcG-like"/>
</dbReference>
<gene>
    <name evidence="1" type="ORF">BN13_150028</name>
</gene>
<sequence length="171" mass="18649">MPTIGVAVAIPEPYASFLQERREAFGDPLAYAIPPHVTLLPPTAVAGDDLAEVEAHLAAVAARHTPFEIVLESTGTFRPVSPVVFVQLTEGVAECEALESEIRTGPVARELDFDYHPHVTIAHNISEEELDAAFVDLDDFSVSFAVPAIHLYHHGEDDVWRPVKAFDLRGS</sequence>
<reference evidence="1 2" key="1">
    <citation type="journal article" date="2013" name="ISME J.">
        <title>A metabolic model for members of the genus Tetrasphaera involved in enhanced biological phosphorus removal.</title>
        <authorList>
            <person name="Kristiansen R."/>
            <person name="Nguyen H.T.T."/>
            <person name="Saunders A.M."/>
            <person name="Nielsen J.L."/>
            <person name="Wimmer R."/>
            <person name="Le V.Q."/>
            <person name="McIlroy S.J."/>
            <person name="Petrovski S."/>
            <person name="Seviour R.J."/>
            <person name="Calteau A."/>
            <person name="Nielsen K.L."/>
            <person name="Nielsen P.H."/>
        </authorList>
    </citation>
    <scope>NUCLEOTIDE SEQUENCE [LARGE SCALE GENOMIC DNA]</scope>
    <source>
        <strain evidence="1 2">Ben 74</strain>
    </source>
</reference>
<protein>
    <submittedName>
        <fullName evidence="1">Putative secreted protein</fullName>
    </submittedName>
</protein>
<organism evidence="1 2">
    <name type="scientific">Nostocoides jenkinsii Ben 74</name>
    <dbReference type="NCBI Taxonomy" id="1193518"/>
    <lineage>
        <taxon>Bacteria</taxon>
        <taxon>Bacillati</taxon>
        <taxon>Actinomycetota</taxon>
        <taxon>Actinomycetes</taxon>
        <taxon>Micrococcales</taxon>
        <taxon>Intrasporangiaceae</taxon>
        <taxon>Nostocoides</taxon>
    </lineage>
</organism>
<dbReference type="InterPro" id="IPR009097">
    <property type="entry name" value="Cyclic_Pdiesterase"/>
</dbReference>
<dbReference type="EMBL" id="CAJC01000057">
    <property type="protein sequence ID" value="CCI52167.1"/>
    <property type="molecule type" value="Genomic_DNA"/>
</dbReference>
<accession>A0A077MBC4</accession>
<dbReference type="PANTHER" id="PTHR40037">
    <property type="entry name" value="PHOSPHOESTERASE YJCG-RELATED"/>
    <property type="match status" value="1"/>
</dbReference>
<dbReference type="AlphaFoldDB" id="A0A077MBC4"/>
<evidence type="ECO:0000313" key="2">
    <source>
        <dbReference type="Proteomes" id="UP000035720"/>
    </source>
</evidence>
<dbReference type="SUPFAM" id="SSF55144">
    <property type="entry name" value="LigT-like"/>
    <property type="match status" value="1"/>
</dbReference>
<name>A0A077MBC4_9MICO</name>
<dbReference type="STRING" id="1193518.BN13_150028"/>
<dbReference type="Proteomes" id="UP000035720">
    <property type="component" value="Unassembled WGS sequence"/>
</dbReference>
<comment type="caution">
    <text evidence="1">The sequence shown here is derived from an EMBL/GenBank/DDBJ whole genome shotgun (WGS) entry which is preliminary data.</text>
</comment>
<dbReference type="Gene3D" id="3.90.1140.10">
    <property type="entry name" value="Cyclic phosphodiesterase"/>
    <property type="match status" value="1"/>
</dbReference>
<dbReference type="RefSeq" id="WP_048544602.1">
    <property type="nucleotide sequence ID" value="NZ_HF571038.1"/>
</dbReference>
<dbReference type="Pfam" id="PF13563">
    <property type="entry name" value="2_5_RNA_ligase2"/>
    <property type="match status" value="1"/>
</dbReference>
<keyword evidence="2" id="KW-1185">Reference proteome</keyword>
<dbReference type="PANTHER" id="PTHR40037:SF1">
    <property type="entry name" value="PHOSPHOESTERASE SAOUHSC_00951-RELATED"/>
    <property type="match status" value="1"/>
</dbReference>